<dbReference type="EMBL" id="JAPMSZ010000012">
    <property type="protein sequence ID" value="KAJ5081458.1"/>
    <property type="molecule type" value="Genomic_DNA"/>
</dbReference>
<accession>A0A9W9EGM3</accession>
<feature type="compositionally biased region" description="Basic and acidic residues" evidence="6">
    <location>
        <begin position="646"/>
        <end position="665"/>
    </location>
</feature>
<evidence type="ECO:0000256" key="1">
    <source>
        <dbReference type="ARBA" id="ARBA00004123"/>
    </source>
</evidence>
<dbReference type="Proteomes" id="UP001141434">
    <property type="component" value="Unassembled WGS sequence"/>
</dbReference>
<dbReference type="SUPFAM" id="SSF54928">
    <property type="entry name" value="RNA-binding domain, RBD"/>
    <property type="match status" value="3"/>
</dbReference>
<dbReference type="AlphaFoldDB" id="A0A9W9EGM3"/>
<feature type="region of interest" description="Disordered" evidence="6">
    <location>
        <begin position="611"/>
        <end position="684"/>
    </location>
</feature>
<dbReference type="InterPro" id="IPR034808">
    <property type="entry name" value="Nop4p_RRM3"/>
</dbReference>
<dbReference type="FunFam" id="3.30.70.330:FF:000406">
    <property type="entry name" value="Related to Nucleolar protein NOP4"/>
    <property type="match status" value="1"/>
</dbReference>
<dbReference type="Pfam" id="PF00076">
    <property type="entry name" value="RRM_1"/>
    <property type="match status" value="3"/>
</dbReference>
<keyword evidence="9" id="KW-1185">Reference proteome</keyword>
<name>A0A9W9EGM3_9EURO</name>
<dbReference type="PANTHER" id="PTHR48039">
    <property type="entry name" value="RNA-BINDING MOTIF PROTEIN 14B"/>
    <property type="match status" value="1"/>
</dbReference>
<evidence type="ECO:0000256" key="5">
    <source>
        <dbReference type="PROSITE-ProRule" id="PRU00176"/>
    </source>
</evidence>
<feature type="region of interest" description="Disordered" evidence="6">
    <location>
        <begin position="1"/>
        <end position="39"/>
    </location>
</feature>
<evidence type="ECO:0000259" key="7">
    <source>
        <dbReference type="PROSITE" id="PS50102"/>
    </source>
</evidence>
<dbReference type="GO" id="GO:0005730">
    <property type="term" value="C:nucleolus"/>
    <property type="evidence" value="ECO:0007669"/>
    <property type="project" value="TreeGrafter"/>
</dbReference>
<feature type="compositionally biased region" description="Acidic residues" evidence="6">
    <location>
        <begin position="264"/>
        <end position="296"/>
    </location>
</feature>
<feature type="region of interest" description="Disordered" evidence="6">
    <location>
        <begin position="237"/>
        <end position="302"/>
    </location>
</feature>
<dbReference type="InterPro" id="IPR012677">
    <property type="entry name" value="Nucleotide-bd_a/b_plait_sf"/>
</dbReference>
<feature type="domain" description="RRM" evidence="7">
    <location>
        <begin position="154"/>
        <end position="231"/>
    </location>
</feature>
<feature type="domain" description="RRM" evidence="7">
    <location>
        <begin position="41"/>
        <end position="119"/>
    </location>
</feature>
<feature type="compositionally biased region" description="Basic and acidic residues" evidence="6">
    <location>
        <begin position="500"/>
        <end position="518"/>
    </location>
</feature>
<sequence>MGESNKKRRLSGDGYDQEKVIEIDTPQNDTAEASTSRQPKRTLFVRSLPSSATTESLAEHFSQSYVIKHAVVVSDPQTKQSKGYGFVTFADLEDAQSALEELNGSEFDGKKIRVDYAESRHREIDERHGKSVPSAEALKSKQEREDQKAQNQPPKLIVRNLPWSIKEPDDLALLFRSFGKVKHTALPKKGNKLAGFGFVILRGKKNAEKALQAVNGKEVDGRTLAVDWAVDKEAWETAKKDDAEEEQPDEEEPADVDMEHEGSVEETSDDDASEDEDEDMEDLDEDLEDDDEEEKEDDRTSSTIFLRNLPFTCTDEDLYEHFTQFGPLRYARVVLDHETERPRGTGFVCFWKPEDATTCVRDAPKDTNPVAPNKDKSKSNPAVKHSVLQNENSDPSGRYTMDGRVLQVARAVSKTQATKLEEEGVSRRMKLSPSEIKMREDSFKQRETFIKKNPTLHLSLTRLAIRNIPRHITSKDLKQLARQAVVGFATDAKKGLRQPLSKEEQQRSAETMKELDHQRKQKGQGIVRQAKVVFETREGTKVTEKSGAGRSRGYGFIEYYTHRHALMGLRWLNCHAIEVKATPGDDEKDKDKKKRLIVEFAIENAQVVKRRSELQAKSREEPKGGRQKKSQDDAPADKGKKRKRSESRGKGKDAEGEGDTEENKIAKRNRIIARKRMQRRKNKS</sequence>
<dbReference type="CDD" id="cd12676">
    <property type="entry name" value="RRM3_Nop4p"/>
    <property type="match status" value="1"/>
</dbReference>
<comment type="subcellular location">
    <subcellularLocation>
        <location evidence="1">Nucleus</location>
    </subcellularLocation>
</comment>
<dbReference type="GeneID" id="81399416"/>
<dbReference type="InterPro" id="IPR051945">
    <property type="entry name" value="RRM_MRD1_RNA_proc_ribogen"/>
</dbReference>
<gene>
    <name evidence="8" type="ORF">NUU61_009722</name>
</gene>
<dbReference type="GO" id="GO:0003729">
    <property type="term" value="F:mRNA binding"/>
    <property type="evidence" value="ECO:0007669"/>
    <property type="project" value="TreeGrafter"/>
</dbReference>
<feature type="compositionally biased region" description="Basic residues" evidence="6">
    <location>
        <begin position="666"/>
        <end position="684"/>
    </location>
</feature>
<dbReference type="InterPro" id="IPR000504">
    <property type="entry name" value="RRM_dom"/>
</dbReference>
<feature type="compositionally biased region" description="Acidic residues" evidence="6">
    <location>
        <begin position="243"/>
        <end position="256"/>
    </location>
</feature>
<evidence type="ECO:0000256" key="2">
    <source>
        <dbReference type="ARBA" id="ARBA00022737"/>
    </source>
</evidence>
<protein>
    <recommendedName>
        <fullName evidence="7">RRM domain-containing protein</fullName>
    </recommendedName>
</protein>
<feature type="region of interest" description="Disordered" evidence="6">
    <location>
        <begin position="361"/>
        <end position="400"/>
    </location>
</feature>
<evidence type="ECO:0000313" key="8">
    <source>
        <dbReference type="EMBL" id="KAJ5081458.1"/>
    </source>
</evidence>
<dbReference type="PANTHER" id="PTHR48039:SF5">
    <property type="entry name" value="RNA-BINDING PROTEIN 28"/>
    <property type="match status" value="1"/>
</dbReference>
<evidence type="ECO:0000256" key="3">
    <source>
        <dbReference type="ARBA" id="ARBA00022884"/>
    </source>
</evidence>
<reference evidence="8" key="2">
    <citation type="journal article" date="2023" name="IMA Fungus">
        <title>Comparative genomic study of the Penicillium genus elucidates a diverse pangenome and 15 lateral gene transfer events.</title>
        <authorList>
            <person name="Petersen C."/>
            <person name="Sorensen T."/>
            <person name="Nielsen M.R."/>
            <person name="Sondergaard T.E."/>
            <person name="Sorensen J.L."/>
            <person name="Fitzpatrick D.A."/>
            <person name="Frisvad J.C."/>
            <person name="Nielsen K.L."/>
        </authorList>
    </citation>
    <scope>NUCLEOTIDE SEQUENCE</scope>
    <source>
        <strain evidence="8">IBT 34128</strain>
    </source>
</reference>
<evidence type="ECO:0000313" key="9">
    <source>
        <dbReference type="Proteomes" id="UP001141434"/>
    </source>
</evidence>
<dbReference type="Gene3D" id="3.30.70.330">
    <property type="match status" value="4"/>
</dbReference>
<feature type="region of interest" description="Disordered" evidence="6">
    <location>
        <begin position="121"/>
        <end position="155"/>
    </location>
</feature>
<comment type="caution">
    <text evidence="8">The sequence shown here is derived from an EMBL/GenBank/DDBJ whole genome shotgun (WGS) entry which is preliminary data.</text>
</comment>
<dbReference type="PROSITE" id="PS50102">
    <property type="entry name" value="RRM"/>
    <property type="match status" value="3"/>
</dbReference>
<keyword evidence="4" id="KW-0539">Nucleus</keyword>
<dbReference type="OrthoDB" id="267048at2759"/>
<feature type="compositionally biased region" description="Polar residues" evidence="6">
    <location>
        <begin position="25"/>
        <end position="37"/>
    </location>
</feature>
<dbReference type="SMART" id="SM00360">
    <property type="entry name" value="RRM"/>
    <property type="match status" value="4"/>
</dbReference>
<feature type="compositionally biased region" description="Basic and acidic residues" evidence="6">
    <location>
        <begin position="611"/>
        <end position="638"/>
    </location>
</feature>
<dbReference type="InterPro" id="IPR034809">
    <property type="entry name" value="Nop4_RRM4"/>
</dbReference>
<evidence type="ECO:0000256" key="6">
    <source>
        <dbReference type="SAM" id="MobiDB-lite"/>
    </source>
</evidence>
<feature type="compositionally biased region" description="Basic and acidic residues" evidence="6">
    <location>
        <begin position="138"/>
        <end position="148"/>
    </location>
</feature>
<feature type="region of interest" description="Disordered" evidence="6">
    <location>
        <begin position="495"/>
        <end position="524"/>
    </location>
</feature>
<keyword evidence="3 5" id="KW-0694">RNA-binding</keyword>
<organism evidence="8 9">
    <name type="scientific">Penicillium alfredii</name>
    <dbReference type="NCBI Taxonomy" id="1506179"/>
    <lineage>
        <taxon>Eukaryota</taxon>
        <taxon>Fungi</taxon>
        <taxon>Dikarya</taxon>
        <taxon>Ascomycota</taxon>
        <taxon>Pezizomycotina</taxon>
        <taxon>Eurotiomycetes</taxon>
        <taxon>Eurotiomycetidae</taxon>
        <taxon>Eurotiales</taxon>
        <taxon>Aspergillaceae</taxon>
        <taxon>Penicillium</taxon>
    </lineage>
</organism>
<evidence type="ECO:0000256" key="4">
    <source>
        <dbReference type="ARBA" id="ARBA00023242"/>
    </source>
</evidence>
<dbReference type="CDD" id="cd12677">
    <property type="entry name" value="RRM4_Nop4p"/>
    <property type="match status" value="1"/>
</dbReference>
<keyword evidence="2" id="KW-0677">Repeat</keyword>
<proteinExistence type="predicted"/>
<reference evidence="8" key="1">
    <citation type="submission" date="2022-11" db="EMBL/GenBank/DDBJ databases">
        <authorList>
            <person name="Petersen C."/>
        </authorList>
    </citation>
    <scope>NUCLEOTIDE SEQUENCE</scope>
    <source>
        <strain evidence="8">IBT 34128</strain>
    </source>
</reference>
<dbReference type="RefSeq" id="XP_056506745.1">
    <property type="nucleotide sequence ID" value="XM_056660247.1"/>
</dbReference>
<dbReference type="InterPro" id="IPR035979">
    <property type="entry name" value="RBD_domain_sf"/>
</dbReference>
<feature type="domain" description="RRM" evidence="7">
    <location>
        <begin position="302"/>
        <end position="413"/>
    </location>
</feature>